<dbReference type="InterPro" id="IPR050469">
    <property type="entry name" value="Diguanylate_Cyclase"/>
</dbReference>
<dbReference type="SUPFAM" id="SSF55073">
    <property type="entry name" value="Nucleotide cyclase"/>
    <property type="match status" value="1"/>
</dbReference>
<keyword evidence="3" id="KW-1133">Transmembrane helix</keyword>
<reference evidence="5 6" key="1">
    <citation type="submission" date="2020-02" db="EMBL/GenBank/DDBJ databases">
        <authorList>
            <person name="Kim M.K."/>
        </authorList>
    </citation>
    <scope>NUCLEOTIDE SEQUENCE [LARGE SCALE GENOMIC DNA]</scope>
    <source>
        <strain evidence="5 6">17J57-3</strain>
    </source>
</reference>
<dbReference type="CDD" id="cd01949">
    <property type="entry name" value="GGDEF"/>
    <property type="match status" value="1"/>
</dbReference>
<sequence>MSGLTMIDRVERALSRRGLALAFEPALEARFETDTCRQRERMLLISGAIAIAVYDAFLINDLGIRPEIFGLSLLLRLGVMTPIGLLVLALLHRGNLRPAFRESMMSASVVISMCLSNVLFLLSTSPEAMFDPFSFGLIILGGNIVFSLRFPFALASTCLNLVLVAVFLSLSTEMHGVLKVFVMMVGASTGLFTLAAGFRLEASERRSYLLMLREKLRAETMQEHNQMLTLISHTDPLTKLGNRRQFDKAMDRLRADTAMHHLPVGMLIIDIDNFKAFNDLHGHLEGDACLCRVGETIEAQVRRGMDVVARLGGEEFAVLMPECDRRSIEQAGERIRLSIETLSIRHGGTPGSPVVTVSLGMALGVLGAPDSGRLLYQLADKALYDAKRGGRNRAVLADASPAAGDAGSVPAAAASSFPA</sequence>
<comment type="caution">
    <text evidence="5">The sequence shown here is derived from an EMBL/GenBank/DDBJ whole genome shotgun (WGS) entry which is preliminary data.</text>
</comment>
<protein>
    <recommendedName>
        <fullName evidence="1">diguanylate cyclase</fullName>
        <ecNumber evidence="1">2.7.7.65</ecNumber>
    </recommendedName>
</protein>
<dbReference type="Proteomes" id="UP000482155">
    <property type="component" value="Unassembled WGS sequence"/>
</dbReference>
<dbReference type="GO" id="GO:1902201">
    <property type="term" value="P:negative regulation of bacterial-type flagellum-dependent cell motility"/>
    <property type="evidence" value="ECO:0007669"/>
    <property type="project" value="TreeGrafter"/>
</dbReference>
<feature type="transmembrane region" description="Helical" evidence="3">
    <location>
        <begin position="153"/>
        <end position="171"/>
    </location>
</feature>
<dbReference type="PANTHER" id="PTHR45138">
    <property type="entry name" value="REGULATORY COMPONENTS OF SENSORY TRANSDUCTION SYSTEM"/>
    <property type="match status" value="1"/>
</dbReference>
<dbReference type="FunFam" id="3.30.70.270:FF:000001">
    <property type="entry name" value="Diguanylate cyclase domain protein"/>
    <property type="match status" value="1"/>
</dbReference>
<keyword evidence="3" id="KW-0472">Membrane</keyword>
<dbReference type="InterPro" id="IPR043128">
    <property type="entry name" value="Rev_trsase/Diguanyl_cyclase"/>
</dbReference>
<gene>
    <name evidence="5" type="ORF">G3574_18465</name>
</gene>
<dbReference type="SMART" id="SM00267">
    <property type="entry name" value="GGDEF"/>
    <property type="match status" value="1"/>
</dbReference>
<evidence type="ECO:0000256" key="2">
    <source>
        <dbReference type="ARBA" id="ARBA00034247"/>
    </source>
</evidence>
<dbReference type="AlphaFoldDB" id="A0A6B3SX77"/>
<dbReference type="EC" id="2.7.7.65" evidence="1"/>
<evidence type="ECO:0000313" key="5">
    <source>
        <dbReference type="EMBL" id="NEX63072.1"/>
    </source>
</evidence>
<dbReference type="InterPro" id="IPR000160">
    <property type="entry name" value="GGDEF_dom"/>
</dbReference>
<keyword evidence="6" id="KW-1185">Reference proteome</keyword>
<comment type="catalytic activity">
    <reaction evidence="2">
        <text>2 GTP = 3',3'-c-di-GMP + 2 diphosphate</text>
        <dbReference type="Rhea" id="RHEA:24898"/>
        <dbReference type="ChEBI" id="CHEBI:33019"/>
        <dbReference type="ChEBI" id="CHEBI:37565"/>
        <dbReference type="ChEBI" id="CHEBI:58805"/>
        <dbReference type="EC" id="2.7.7.65"/>
    </reaction>
</comment>
<dbReference type="PANTHER" id="PTHR45138:SF9">
    <property type="entry name" value="DIGUANYLATE CYCLASE DGCM-RELATED"/>
    <property type="match status" value="1"/>
</dbReference>
<dbReference type="GO" id="GO:0043709">
    <property type="term" value="P:cell adhesion involved in single-species biofilm formation"/>
    <property type="evidence" value="ECO:0007669"/>
    <property type="project" value="TreeGrafter"/>
</dbReference>
<accession>A0A6B3SX77</accession>
<evidence type="ECO:0000313" key="6">
    <source>
        <dbReference type="Proteomes" id="UP000482155"/>
    </source>
</evidence>
<organism evidence="5 6">
    <name type="scientific">Noviherbaspirillum galbum</name>
    <dbReference type="NCBI Taxonomy" id="2709383"/>
    <lineage>
        <taxon>Bacteria</taxon>
        <taxon>Pseudomonadati</taxon>
        <taxon>Pseudomonadota</taxon>
        <taxon>Betaproteobacteria</taxon>
        <taxon>Burkholderiales</taxon>
        <taxon>Oxalobacteraceae</taxon>
        <taxon>Noviherbaspirillum</taxon>
    </lineage>
</organism>
<dbReference type="GO" id="GO:0005886">
    <property type="term" value="C:plasma membrane"/>
    <property type="evidence" value="ECO:0007669"/>
    <property type="project" value="TreeGrafter"/>
</dbReference>
<feature type="domain" description="GGDEF" evidence="4">
    <location>
        <begin position="262"/>
        <end position="399"/>
    </location>
</feature>
<dbReference type="GO" id="GO:0052621">
    <property type="term" value="F:diguanylate cyclase activity"/>
    <property type="evidence" value="ECO:0007669"/>
    <property type="project" value="UniProtKB-EC"/>
</dbReference>
<feature type="transmembrane region" description="Helical" evidence="3">
    <location>
        <begin position="177"/>
        <end position="198"/>
    </location>
</feature>
<dbReference type="Pfam" id="PF00990">
    <property type="entry name" value="GGDEF"/>
    <property type="match status" value="1"/>
</dbReference>
<dbReference type="RefSeq" id="WP_163966434.1">
    <property type="nucleotide sequence ID" value="NZ_JAAIVB010000065.1"/>
</dbReference>
<feature type="transmembrane region" description="Helical" evidence="3">
    <location>
        <begin position="71"/>
        <end position="91"/>
    </location>
</feature>
<evidence type="ECO:0000259" key="4">
    <source>
        <dbReference type="PROSITE" id="PS50887"/>
    </source>
</evidence>
<feature type="transmembrane region" description="Helical" evidence="3">
    <location>
        <begin position="103"/>
        <end position="122"/>
    </location>
</feature>
<dbReference type="PROSITE" id="PS50887">
    <property type="entry name" value="GGDEF"/>
    <property type="match status" value="1"/>
</dbReference>
<feature type="transmembrane region" description="Helical" evidence="3">
    <location>
        <begin position="42"/>
        <end position="59"/>
    </location>
</feature>
<dbReference type="EMBL" id="JAAIVB010000065">
    <property type="protein sequence ID" value="NEX63072.1"/>
    <property type="molecule type" value="Genomic_DNA"/>
</dbReference>
<dbReference type="InterPro" id="IPR029787">
    <property type="entry name" value="Nucleotide_cyclase"/>
</dbReference>
<evidence type="ECO:0000256" key="3">
    <source>
        <dbReference type="SAM" id="Phobius"/>
    </source>
</evidence>
<dbReference type="NCBIfam" id="TIGR00254">
    <property type="entry name" value="GGDEF"/>
    <property type="match status" value="1"/>
</dbReference>
<dbReference type="Gene3D" id="3.30.70.270">
    <property type="match status" value="1"/>
</dbReference>
<name>A0A6B3SX77_9BURK</name>
<proteinExistence type="predicted"/>
<keyword evidence="3" id="KW-0812">Transmembrane</keyword>
<evidence type="ECO:0000256" key="1">
    <source>
        <dbReference type="ARBA" id="ARBA00012528"/>
    </source>
</evidence>